<dbReference type="InterPro" id="IPR016024">
    <property type="entry name" value="ARM-type_fold"/>
</dbReference>
<dbReference type="PANTHER" id="PTHR14716">
    <property type="entry name" value="CILIA- AND FLAGELLA-ASSOCIATED PROTEIN 69"/>
    <property type="match status" value="1"/>
</dbReference>
<dbReference type="EMBL" id="DF142848">
    <property type="protein sequence ID" value="GAA47675.1"/>
    <property type="molecule type" value="Genomic_DNA"/>
</dbReference>
<dbReference type="GO" id="GO:0097730">
    <property type="term" value="C:non-motile cilium"/>
    <property type="evidence" value="ECO:0007669"/>
    <property type="project" value="TreeGrafter"/>
</dbReference>
<keyword evidence="1" id="KW-0175">Coiled coil</keyword>
<feature type="domain" description="Cilia- and flagella-associated protein 69 ARM repeats" evidence="3">
    <location>
        <begin position="681"/>
        <end position="751"/>
    </location>
</feature>
<feature type="compositionally biased region" description="Basic and acidic residues" evidence="2">
    <location>
        <begin position="348"/>
        <end position="360"/>
    </location>
</feature>
<feature type="region of interest" description="Disordered" evidence="2">
    <location>
        <begin position="343"/>
        <end position="390"/>
    </location>
</feature>
<reference evidence="4" key="1">
    <citation type="journal article" date="2011" name="Genome Biol.">
        <title>The draft genome of the carcinogenic human liver fluke Clonorchis sinensis.</title>
        <authorList>
            <person name="Wang X."/>
            <person name="Chen W."/>
            <person name="Huang Y."/>
            <person name="Sun J."/>
            <person name="Men J."/>
            <person name="Liu H."/>
            <person name="Luo F."/>
            <person name="Guo L."/>
            <person name="Lv X."/>
            <person name="Deng C."/>
            <person name="Zhou C."/>
            <person name="Fan Y."/>
            <person name="Li X."/>
            <person name="Huang L."/>
            <person name="Hu Y."/>
            <person name="Liang C."/>
            <person name="Hu X."/>
            <person name="Xu J."/>
            <person name="Yu X."/>
        </authorList>
    </citation>
    <scope>NUCLEOTIDE SEQUENCE [LARGE SCALE GENOMIC DNA]</scope>
    <source>
        <strain evidence="4">Henan</strain>
    </source>
</reference>
<feature type="domain" description="Cilia- and flagella-associated protein 69 ARM repeats" evidence="3">
    <location>
        <begin position="407"/>
        <end position="500"/>
    </location>
</feature>
<dbReference type="InterPro" id="IPR048733">
    <property type="entry name" value="CFA69_ARM_dom"/>
</dbReference>
<dbReference type="GO" id="GO:1902093">
    <property type="term" value="P:positive regulation of flagellated sperm motility"/>
    <property type="evidence" value="ECO:0007669"/>
    <property type="project" value="TreeGrafter"/>
</dbReference>
<dbReference type="SUPFAM" id="SSF48371">
    <property type="entry name" value="ARM repeat"/>
    <property type="match status" value="1"/>
</dbReference>
<name>G7Y3Y9_CLOSI</name>
<evidence type="ECO:0000313" key="4">
    <source>
        <dbReference type="EMBL" id="GAA47675.1"/>
    </source>
</evidence>
<feature type="coiled-coil region" evidence="1">
    <location>
        <begin position="1070"/>
        <end position="1097"/>
    </location>
</feature>
<keyword evidence="5" id="KW-1185">Reference proteome</keyword>
<protein>
    <recommendedName>
        <fullName evidence="3">Cilia- and flagella-associated protein 69 ARM repeats domain-containing protein</fullName>
    </recommendedName>
</protein>
<feature type="non-terminal residue" evidence="4">
    <location>
        <position position="1"/>
    </location>
</feature>
<evidence type="ECO:0000256" key="2">
    <source>
        <dbReference type="SAM" id="MobiDB-lite"/>
    </source>
</evidence>
<evidence type="ECO:0000259" key="3">
    <source>
        <dbReference type="Pfam" id="PF21049"/>
    </source>
</evidence>
<evidence type="ECO:0000256" key="1">
    <source>
        <dbReference type="SAM" id="Coils"/>
    </source>
</evidence>
<accession>G7Y3Y9</accession>
<dbReference type="PANTHER" id="PTHR14716:SF0">
    <property type="entry name" value="CILIA- AND FLAGELLA-ASSOCIATED PROTEIN 69"/>
    <property type="match status" value="1"/>
</dbReference>
<dbReference type="Pfam" id="PF21049">
    <property type="entry name" value="CFA69_ARM_rpt"/>
    <property type="match status" value="4"/>
</dbReference>
<dbReference type="GO" id="GO:0097225">
    <property type="term" value="C:sperm midpiece"/>
    <property type="evidence" value="ECO:0007669"/>
    <property type="project" value="TreeGrafter"/>
</dbReference>
<dbReference type="InterPro" id="IPR048732">
    <property type="entry name" value="CFA69"/>
</dbReference>
<reference key="2">
    <citation type="submission" date="2011-10" db="EMBL/GenBank/DDBJ databases">
        <title>The genome and transcriptome sequence of Clonorchis sinensis provide insights into the carcinogenic liver fluke.</title>
        <authorList>
            <person name="Wang X."/>
            <person name="Huang Y."/>
            <person name="Chen W."/>
            <person name="Liu H."/>
            <person name="Guo L."/>
            <person name="Chen Y."/>
            <person name="Luo F."/>
            <person name="Zhou W."/>
            <person name="Sun J."/>
            <person name="Mao Q."/>
            <person name="Liang P."/>
            <person name="Zhou C."/>
            <person name="Tian Y."/>
            <person name="Men J."/>
            <person name="Lv X."/>
            <person name="Huang L."/>
            <person name="Zhou J."/>
            <person name="Hu Y."/>
            <person name="Li R."/>
            <person name="Zhang F."/>
            <person name="Lei H."/>
            <person name="Li X."/>
            <person name="Hu X."/>
            <person name="Liang C."/>
            <person name="Xu J."/>
            <person name="Wu Z."/>
            <person name="Yu X."/>
        </authorList>
    </citation>
    <scope>NUCLEOTIDE SEQUENCE</scope>
    <source>
        <strain>Henan</strain>
    </source>
</reference>
<evidence type="ECO:0000313" key="5">
    <source>
        <dbReference type="Proteomes" id="UP000008909"/>
    </source>
</evidence>
<dbReference type="Proteomes" id="UP000008909">
    <property type="component" value="Unassembled WGS sequence"/>
</dbReference>
<feature type="compositionally biased region" description="Polar residues" evidence="2">
    <location>
        <begin position="362"/>
        <end position="379"/>
    </location>
</feature>
<proteinExistence type="predicted"/>
<feature type="domain" description="Cilia- and flagella-associated protein 69 ARM repeats" evidence="3">
    <location>
        <begin position="989"/>
        <end position="1033"/>
    </location>
</feature>
<gene>
    <name evidence="4" type="ORF">CLF_100663</name>
</gene>
<feature type="domain" description="Cilia- and flagella-associated protein 69 ARM repeats" evidence="3">
    <location>
        <begin position="15"/>
        <end position="351"/>
    </location>
</feature>
<sequence>LCNFLKPAKIAVKRVEGIGQSHTYHTALLEIIRLCKHPFLKERSSDVHVYRDQCIEFISQLGYLLCGSSEKLQLSICHILEELYESTETRAQEMPDESVQRVSPDFLRSAIENSDVIEYIFKLHVEMLNFSQLRFTTLRLIRKLAKNSADCSRRLISLSAPKFICVSMCTPAFFNDLVSSSVEVIWNTIDHPYENMHTVSEWVNQVGEPQCLLQIRDAFFKLLAQGHSQVCRSIRNDLLTLLILVMKLAATANVSDKPPLAKLGIVKQLAHLVTYEHIQCANPLFKSLRLPPNKQNFDLKKLLFLFLTNLAEDSCSLKTLSETQVINALLDWAYPTSEIRVPNLNEANQREETPSEKEINLETGSTDSASAENSSQNDPSGAIKPTEVSVTESPRNSVRIYNTRLNAIAQWPVAFMEELQLHALDAMSTLCPVLPDDFLLYDGPNRVITLLKWCQTAGDFVGQGNSFHGSGGRHTRRAQMRYTLRLIRSLIVAKDERINKVRYAALRTRNIIKIALPYSINFLHPHITSLLRAFQSFLDQDLVRLLVSSNPLRSLWRGSAVQQGQRGEGCQTSRQSTEDDFEVDNIDLEIQSDILFILARICEDNVQQIIEIAQVSSKTRAEGFILSRKYLKLLYLFAKGSSKASEYRLKRLEGQDVLCNPFSNNHSDIVNSLLISNHPVLKLAIMLVDAIWCCVIGCPDSEAFFVSNQGLRMLLDLLEWYPNEICSQLLGCVIDLTENPQYVPQLLAWCGCRPLCSDDPKNEPDFNGQSQAVCTHDMRKGNVCGPTLPKLLCNLWRWLEPEPFCLQCEPGSEVEILQFNSHEFDRESQKHVCVYTTYSVNSFKLYFVNTITVVLLRSPEFQKENSTLACSTRQSQKPLCTQMPVSDYTNFETQLNWRPFVAEMRPGNALSTVAAHVRQLGLDSCNNMRSIDFLLSYIYYQFIISQLIFRQVVARAINCGRKYHIGSLDLDSQKSRDSSCTAQTSAGHDRLRINIYALFTRMGFRDHENLSTQDRVTICRIERYFHIKNAEVRETMMSEMEVEGLRPTTPDAEVLKHLRHWGIRQCEAVCNSQQQLLREDEEKAQEKEHELYNLILEGRRIRAQRHTFLAEYFKRTSDINYLKEAKLKQRSAIEASRMSVSSRWRLQQNGGESTSDSTDADTVKADVKRISINYLHSECKDGVIDHNTDILGTNVTNMVNETQRSKSGIPCKTALLCSVFKFFRVKAVFQLRIH</sequence>
<organism evidence="4 5">
    <name type="scientific">Clonorchis sinensis</name>
    <name type="common">Chinese liver fluke</name>
    <dbReference type="NCBI Taxonomy" id="79923"/>
    <lineage>
        <taxon>Eukaryota</taxon>
        <taxon>Metazoa</taxon>
        <taxon>Spiralia</taxon>
        <taxon>Lophotrochozoa</taxon>
        <taxon>Platyhelminthes</taxon>
        <taxon>Trematoda</taxon>
        <taxon>Digenea</taxon>
        <taxon>Opisthorchiida</taxon>
        <taxon>Opisthorchiata</taxon>
        <taxon>Opisthorchiidae</taxon>
        <taxon>Clonorchis</taxon>
    </lineage>
</organism>
<dbReference type="AlphaFoldDB" id="G7Y3Y9"/>